<dbReference type="RefSeq" id="WP_018271929.1">
    <property type="nucleotide sequence ID" value="NZ_BJNL01000015.1"/>
</dbReference>
<evidence type="ECO:0000256" key="1">
    <source>
        <dbReference type="ARBA" id="ARBA00043985"/>
    </source>
</evidence>
<evidence type="ECO:0000256" key="2">
    <source>
        <dbReference type="SAM" id="Coils"/>
    </source>
</evidence>
<comment type="similarity">
    <text evidence="1">Belongs to the PspA/Vipp/IM30 family.</text>
</comment>
<organism evidence="3">
    <name type="scientific">Bradyrhizobium elkanii</name>
    <dbReference type="NCBI Taxonomy" id="29448"/>
    <lineage>
        <taxon>Bacteria</taxon>
        <taxon>Pseudomonadati</taxon>
        <taxon>Pseudomonadota</taxon>
        <taxon>Alphaproteobacteria</taxon>
        <taxon>Hyphomicrobiales</taxon>
        <taxon>Nitrobacteraceae</taxon>
        <taxon>Bradyrhizobium</taxon>
    </lineage>
</organism>
<evidence type="ECO:0000313" key="3">
    <source>
        <dbReference type="EMBL" id="AKS25900.1"/>
    </source>
</evidence>
<dbReference type="Pfam" id="PF04012">
    <property type="entry name" value="PspA_IM30"/>
    <property type="match status" value="1"/>
</dbReference>
<keyword evidence="2" id="KW-0175">Coiled coil</keyword>
<feature type="coiled-coil region" evidence="2">
    <location>
        <begin position="267"/>
        <end position="315"/>
    </location>
</feature>
<dbReference type="GeneID" id="92954327"/>
<sequence>MIKLPVETPTATLRYALAPDPSGIEAIEATFAAYDRMMAILAEVAPVGANLVSLHAQAYEKIRKETGLPARLVTLGLRDRANYIAGAAVRRIPLDDKLFAIKGPTSLTISTVSGRVLVPFDVPGYVSGWESPFPAHLISDGRGYEIHIAVKSKSAQSEEKTMLHEGILARMGRLLAAIASQTIDNVENNNKVALVKQAIREIDAGADEARYALGKSRAEEFRLRKRREELDIETTALNEKIRLALAENREDLARAGVARQIDLESQVIALERAMDFIELEIDEQTKALQAMLGARREAETRLADLEQSLIREAQDETSRGPSATNTLSAERAMAAIARVTGVPASSVLGDKELDELDRLHREKEIAARLERIKSEK</sequence>
<dbReference type="InterPro" id="IPR007157">
    <property type="entry name" value="PspA_VIPP1"/>
</dbReference>
<dbReference type="EMBL" id="KT267562">
    <property type="protein sequence ID" value="AKS25900.1"/>
    <property type="molecule type" value="Genomic_DNA"/>
</dbReference>
<protein>
    <submittedName>
        <fullName evidence="3">BEL2_1</fullName>
    </submittedName>
</protein>
<proteinExistence type="inferred from homology"/>
<dbReference type="AlphaFoldDB" id="A0A0K0WSV1"/>
<accession>A0A0K0WSV1</accession>
<name>A0A0K0WSV1_BRAEL</name>
<reference evidence="3" key="1">
    <citation type="journal article" date="2015" name="Appl. Environ. Microbiol.">
        <title>Identification of Bradyrhizobium elkanii Genes Involved in Incompatibility with Soybean Plants Carrying the Rj4 Allele.</title>
        <authorList>
            <person name="Faruque O.M."/>
            <person name="Miwa H."/>
            <person name="Yasuda M."/>
            <person name="Fujii Y."/>
            <person name="Kaneko T."/>
            <person name="Sato S."/>
            <person name="Okazaki S."/>
        </authorList>
    </citation>
    <scope>NUCLEOTIDE SEQUENCE</scope>
    <source>
        <strain evidence="3">USDA 61</strain>
    </source>
</reference>